<protein>
    <submittedName>
        <fullName evidence="2">DUF554 domain-containing protein</fullName>
    </submittedName>
</protein>
<feature type="transmembrane region" description="Helical" evidence="1">
    <location>
        <begin position="209"/>
        <end position="228"/>
    </location>
</feature>
<feature type="transmembrane region" description="Helical" evidence="1">
    <location>
        <begin position="6"/>
        <end position="24"/>
    </location>
</feature>
<dbReference type="InterPro" id="IPR007563">
    <property type="entry name" value="DUF554"/>
</dbReference>
<feature type="transmembrane region" description="Helical" evidence="1">
    <location>
        <begin position="99"/>
        <end position="121"/>
    </location>
</feature>
<feature type="transmembrane region" description="Helical" evidence="1">
    <location>
        <begin position="183"/>
        <end position="203"/>
    </location>
</feature>
<reference evidence="2" key="1">
    <citation type="journal article" date="2023" name="Comput. Struct. Biotechnol. J.">
        <title>Discovery of a novel marine Bacteroidetes with a rich repertoire of carbohydrate-active enzymes.</title>
        <authorList>
            <person name="Chen B."/>
            <person name="Liu G."/>
            <person name="Chen Q."/>
            <person name="Wang H."/>
            <person name="Liu L."/>
            <person name="Tang K."/>
        </authorList>
    </citation>
    <scope>NUCLEOTIDE SEQUENCE</scope>
    <source>
        <strain evidence="2">TK19036</strain>
    </source>
</reference>
<organism evidence="2">
    <name type="scientific">Roseihalotalea indica</name>
    <dbReference type="NCBI Taxonomy" id="2867963"/>
    <lineage>
        <taxon>Bacteria</taxon>
        <taxon>Pseudomonadati</taxon>
        <taxon>Bacteroidota</taxon>
        <taxon>Cytophagia</taxon>
        <taxon>Cytophagales</taxon>
        <taxon>Catalimonadaceae</taxon>
        <taxon>Roseihalotalea</taxon>
    </lineage>
</organism>
<dbReference type="PANTHER" id="PTHR36111">
    <property type="entry name" value="INNER MEMBRANE PROTEIN-RELATED"/>
    <property type="match status" value="1"/>
</dbReference>
<reference evidence="2" key="2">
    <citation type="journal article" date="2024" name="Antonie Van Leeuwenhoek">
        <title>Roseihalotalea indica gen. nov., sp. nov., a halophilic Bacteroidetes from mesopelagic Southwest Indian Ocean with higher carbohydrate metabolic potential.</title>
        <authorList>
            <person name="Chen B."/>
            <person name="Zhang M."/>
            <person name="Lin D."/>
            <person name="Ye J."/>
            <person name="Tang K."/>
        </authorList>
    </citation>
    <scope>NUCLEOTIDE SEQUENCE</scope>
    <source>
        <strain evidence="2">TK19036</strain>
    </source>
</reference>
<accession>A0AA49GJ82</accession>
<keyword evidence="1" id="KW-0812">Transmembrane</keyword>
<dbReference type="PANTHER" id="PTHR36111:SF2">
    <property type="entry name" value="INNER MEMBRANE PROTEIN"/>
    <property type="match status" value="1"/>
</dbReference>
<gene>
    <name evidence="2" type="ORF">K4G66_25995</name>
</gene>
<dbReference type="Pfam" id="PF04474">
    <property type="entry name" value="DUF554"/>
    <property type="match status" value="1"/>
</dbReference>
<dbReference type="EMBL" id="CP120682">
    <property type="protein sequence ID" value="WKN35825.1"/>
    <property type="molecule type" value="Genomic_DNA"/>
</dbReference>
<feature type="transmembrane region" description="Helical" evidence="1">
    <location>
        <begin position="141"/>
        <end position="163"/>
    </location>
</feature>
<keyword evidence="1" id="KW-0472">Membrane</keyword>
<evidence type="ECO:0000313" key="2">
    <source>
        <dbReference type="EMBL" id="WKN35825.1"/>
    </source>
</evidence>
<keyword evidence="1" id="KW-1133">Transmembrane helix</keyword>
<feature type="transmembrane region" description="Helical" evidence="1">
    <location>
        <begin position="59"/>
        <end position="78"/>
    </location>
</feature>
<dbReference type="AlphaFoldDB" id="A0AA49GJ82"/>
<evidence type="ECO:0000256" key="1">
    <source>
        <dbReference type="SAM" id="Phobius"/>
    </source>
</evidence>
<sequence>MNLPVGTLINTLAVIAGSTVGLLLQSRFPPKIREISFQGIGLCTLLIGMQMAFQVQNILVLIFSILIGSALGEWWQLHDRFIQWGDTIKTRINIGNEKFTEGLITAFLLFCVGSLTIVGALEEGLNNDPSLIYTKSMLDGFSSMVLASAYGVGVLFAALPLLLFQSAITLSAGWLQPYLSELVIDQMSATGGVIILGLGINLLEIKALRITNMLPALIIVVLLTLAFGDRLSP</sequence>
<name>A0AA49GJ82_9BACT</name>
<proteinExistence type="predicted"/>